<comment type="caution">
    <text evidence="2">The sequence shown here is derived from an EMBL/GenBank/DDBJ whole genome shotgun (WGS) entry which is preliminary data.</text>
</comment>
<protein>
    <recommendedName>
        <fullName evidence="4">DNA-directed RNA polymerase subunit omega</fullName>
    </recommendedName>
</protein>
<dbReference type="Proteomes" id="UP000196368">
    <property type="component" value="Unassembled WGS sequence"/>
</dbReference>
<evidence type="ECO:0000256" key="1">
    <source>
        <dbReference type="SAM" id="Coils"/>
    </source>
</evidence>
<dbReference type="OrthoDB" id="9913743at2"/>
<evidence type="ECO:0008006" key="4">
    <source>
        <dbReference type="Google" id="ProtNLM"/>
    </source>
</evidence>
<accession>A0A1Y4DGP4</accession>
<evidence type="ECO:0000313" key="3">
    <source>
        <dbReference type="Proteomes" id="UP000196368"/>
    </source>
</evidence>
<proteinExistence type="predicted"/>
<keyword evidence="1" id="KW-0175">Coiled coil</keyword>
<gene>
    <name evidence="2" type="ORF">B5F75_03055</name>
</gene>
<organism evidence="2 3">
    <name type="scientific">Candidatus Avelusimicrobium gallicola</name>
    <dbReference type="NCBI Taxonomy" id="2562704"/>
    <lineage>
        <taxon>Bacteria</taxon>
        <taxon>Pseudomonadati</taxon>
        <taxon>Elusimicrobiota</taxon>
        <taxon>Elusimicrobia</taxon>
        <taxon>Elusimicrobiales</taxon>
        <taxon>Elusimicrobiaceae</taxon>
        <taxon>Candidatus Avelusimicrobium</taxon>
    </lineage>
</organism>
<feature type="coiled-coil region" evidence="1">
    <location>
        <begin position="64"/>
        <end position="94"/>
    </location>
</feature>
<dbReference type="EMBL" id="NFJD01000002">
    <property type="protein sequence ID" value="OUO56839.1"/>
    <property type="molecule type" value="Genomic_DNA"/>
</dbReference>
<dbReference type="RefSeq" id="WP_087287794.1">
    <property type="nucleotide sequence ID" value="NZ_NFJD01000002.1"/>
</dbReference>
<keyword evidence="3" id="KW-1185">Reference proteome</keyword>
<sequence>MSVKNDKEFDAKLMNFDGDRYDVVVLASIWAKELKKKDEYKNQPNAVVIKVALDDILSNRVSKDEVLRISKENLEAELKAQEEARKEAERKAKEPMKL</sequence>
<reference evidence="3" key="1">
    <citation type="submission" date="2017-04" db="EMBL/GenBank/DDBJ databases">
        <title>Function of individual gut microbiota members based on whole genome sequencing of pure cultures obtained from chicken caecum.</title>
        <authorList>
            <person name="Medvecky M."/>
            <person name="Cejkova D."/>
            <person name="Polansky O."/>
            <person name="Karasova D."/>
            <person name="Kubasova T."/>
            <person name="Cizek A."/>
            <person name="Rychlik I."/>
        </authorList>
    </citation>
    <scope>NUCLEOTIDE SEQUENCE [LARGE SCALE GENOMIC DNA]</scope>
    <source>
        <strain evidence="3">An273</strain>
    </source>
</reference>
<evidence type="ECO:0000313" key="2">
    <source>
        <dbReference type="EMBL" id="OUO56839.1"/>
    </source>
</evidence>
<name>A0A1Y4DGP4_9BACT</name>
<dbReference type="AlphaFoldDB" id="A0A1Y4DGP4"/>